<dbReference type="PANTHER" id="PTHR23351">
    <property type="entry name" value="FOS TRANSCRIPTION FACTOR-RELATED"/>
    <property type="match status" value="1"/>
</dbReference>
<proteinExistence type="predicted"/>
<feature type="coiled-coil region" evidence="4">
    <location>
        <begin position="107"/>
        <end position="155"/>
    </location>
</feature>
<dbReference type="GeneID" id="100211866"/>
<dbReference type="Pfam" id="PF00170">
    <property type="entry name" value="bZIP_1"/>
    <property type="match status" value="1"/>
</dbReference>
<keyword evidence="4" id="KW-0175">Coiled coil</keyword>
<organism evidence="7 8">
    <name type="scientific">Hydra vulgaris</name>
    <name type="common">Hydra</name>
    <name type="synonym">Hydra attenuata</name>
    <dbReference type="NCBI Taxonomy" id="6087"/>
    <lineage>
        <taxon>Eukaryota</taxon>
        <taxon>Metazoa</taxon>
        <taxon>Cnidaria</taxon>
        <taxon>Hydrozoa</taxon>
        <taxon>Hydroidolina</taxon>
        <taxon>Anthoathecata</taxon>
        <taxon>Aplanulata</taxon>
        <taxon>Hydridae</taxon>
        <taxon>Hydra</taxon>
    </lineage>
</organism>
<dbReference type="PRINTS" id="PR00042">
    <property type="entry name" value="LEUZIPPRFOS"/>
</dbReference>
<dbReference type="InterPro" id="IPR000837">
    <property type="entry name" value="AP-1"/>
</dbReference>
<evidence type="ECO:0000256" key="3">
    <source>
        <dbReference type="ARBA" id="ARBA00023163"/>
    </source>
</evidence>
<feature type="region of interest" description="Disordered" evidence="5">
    <location>
        <begin position="64"/>
        <end position="91"/>
    </location>
</feature>
<evidence type="ECO:0000313" key="8">
    <source>
        <dbReference type="RefSeq" id="XP_065654338.1"/>
    </source>
</evidence>
<accession>A0ABM4BYM1</accession>
<evidence type="ECO:0000256" key="4">
    <source>
        <dbReference type="SAM" id="Coils"/>
    </source>
</evidence>
<reference evidence="8" key="1">
    <citation type="submission" date="2025-08" db="UniProtKB">
        <authorList>
            <consortium name="RefSeq"/>
        </authorList>
    </citation>
    <scope>IDENTIFICATION</scope>
</reference>
<dbReference type="InterPro" id="IPR004827">
    <property type="entry name" value="bZIP"/>
</dbReference>
<feature type="domain" description="BZIP" evidence="6">
    <location>
        <begin position="89"/>
        <end position="152"/>
    </location>
</feature>
<dbReference type="PANTHER" id="PTHR23351:SF24">
    <property type="entry name" value="ACTIVATING TRANSCRIPTION FACTOR 3-RELATED"/>
    <property type="match status" value="1"/>
</dbReference>
<keyword evidence="1" id="KW-0805">Transcription regulation</keyword>
<evidence type="ECO:0000256" key="1">
    <source>
        <dbReference type="ARBA" id="ARBA00023015"/>
    </source>
</evidence>
<gene>
    <name evidence="8" type="primary">LOC100211866</name>
</gene>
<name>A0ABM4BYM1_HYDVU</name>
<dbReference type="Proteomes" id="UP001652625">
    <property type="component" value="Chromosome 05"/>
</dbReference>
<evidence type="ECO:0000313" key="7">
    <source>
        <dbReference type="Proteomes" id="UP001652625"/>
    </source>
</evidence>
<dbReference type="RefSeq" id="XP_065654338.1">
    <property type="nucleotide sequence ID" value="XM_065798266.1"/>
</dbReference>
<dbReference type="SUPFAM" id="SSF57959">
    <property type="entry name" value="Leucine zipper domain"/>
    <property type="match status" value="1"/>
</dbReference>
<sequence>MKDFILVFFKMMKNIKMRMEILENDNSFVETYDDNVDVKEVIRCSIKNKHASFNSDILAEKEDSEIEDFEDSDKTSSRRQNKKNSLEDEETLVARRERNRLAAQRCRQRRRDRIEKLEKICQRLESDGTSLENEISELQKEMSDLQQVLTNHKCHAKVNTKFVTKSGNKTETYIPTL</sequence>
<keyword evidence="2" id="KW-0238">DNA-binding</keyword>
<evidence type="ECO:0000256" key="5">
    <source>
        <dbReference type="SAM" id="MobiDB-lite"/>
    </source>
</evidence>
<evidence type="ECO:0000259" key="6">
    <source>
        <dbReference type="PROSITE" id="PS50217"/>
    </source>
</evidence>
<evidence type="ECO:0000256" key="2">
    <source>
        <dbReference type="ARBA" id="ARBA00023125"/>
    </source>
</evidence>
<dbReference type="InterPro" id="IPR046347">
    <property type="entry name" value="bZIP_sf"/>
</dbReference>
<dbReference type="PROSITE" id="PS50217">
    <property type="entry name" value="BZIP"/>
    <property type="match status" value="1"/>
</dbReference>
<dbReference type="PROSITE" id="PS00036">
    <property type="entry name" value="BZIP_BASIC"/>
    <property type="match status" value="1"/>
</dbReference>
<dbReference type="SMART" id="SM00338">
    <property type="entry name" value="BRLZ"/>
    <property type="match status" value="1"/>
</dbReference>
<protein>
    <submittedName>
        <fullName evidence="8">Cyclic AMP-dependent transcription factor ATF-3 isoform X4</fullName>
    </submittedName>
</protein>
<keyword evidence="3" id="KW-0804">Transcription</keyword>
<dbReference type="Gene3D" id="1.20.5.170">
    <property type="match status" value="1"/>
</dbReference>
<keyword evidence="7" id="KW-1185">Reference proteome</keyword>